<gene>
    <name evidence="6" type="ORF">F4556_000360</name>
</gene>
<proteinExistence type="inferred from homology"/>
<dbReference type="Gene3D" id="1.10.10.10">
    <property type="entry name" value="Winged helix-like DNA-binding domain superfamily/Winged helix DNA-binding domain"/>
    <property type="match status" value="1"/>
</dbReference>
<dbReference type="GO" id="GO:0003700">
    <property type="term" value="F:DNA-binding transcription factor activity"/>
    <property type="evidence" value="ECO:0007669"/>
    <property type="project" value="InterPro"/>
</dbReference>
<dbReference type="Pfam" id="PF03466">
    <property type="entry name" value="LysR_substrate"/>
    <property type="match status" value="1"/>
</dbReference>
<name>A0A7W7S6J3_9ACTN</name>
<evidence type="ECO:0000313" key="7">
    <source>
        <dbReference type="Proteomes" id="UP000573327"/>
    </source>
</evidence>
<protein>
    <submittedName>
        <fullName evidence="6">DNA-binding transcriptional LysR family regulator</fullName>
    </submittedName>
</protein>
<keyword evidence="3 6" id="KW-0238">DNA-binding</keyword>
<dbReference type="Proteomes" id="UP000573327">
    <property type="component" value="Unassembled WGS sequence"/>
</dbReference>
<keyword evidence="2" id="KW-0805">Transcription regulation</keyword>
<dbReference type="GO" id="GO:0032993">
    <property type="term" value="C:protein-DNA complex"/>
    <property type="evidence" value="ECO:0007669"/>
    <property type="project" value="TreeGrafter"/>
</dbReference>
<organism evidence="6 7">
    <name type="scientific">Kitasatospora gansuensis</name>
    <dbReference type="NCBI Taxonomy" id="258050"/>
    <lineage>
        <taxon>Bacteria</taxon>
        <taxon>Bacillati</taxon>
        <taxon>Actinomycetota</taxon>
        <taxon>Actinomycetes</taxon>
        <taxon>Kitasatosporales</taxon>
        <taxon>Streptomycetaceae</taxon>
        <taxon>Kitasatospora</taxon>
    </lineage>
</organism>
<evidence type="ECO:0000313" key="6">
    <source>
        <dbReference type="EMBL" id="MBB4944825.1"/>
    </source>
</evidence>
<dbReference type="EMBL" id="JACHJR010000001">
    <property type="protein sequence ID" value="MBB4944825.1"/>
    <property type="molecule type" value="Genomic_DNA"/>
</dbReference>
<dbReference type="PROSITE" id="PS50931">
    <property type="entry name" value="HTH_LYSR"/>
    <property type="match status" value="1"/>
</dbReference>
<dbReference type="Gene3D" id="3.40.190.290">
    <property type="match status" value="1"/>
</dbReference>
<dbReference type="PANTHER" id="PTHR30346:SF30">
    <property type="entry name" value="SMALL NEUTRAL PROTEASE REGULATORY PROTEIN"/>
    <property type="match status" value="1"/>
</dbReference>
<dbReference type="CDD" id="cd08414">
    <property type="entry name" value="PBP2_LTTR_aromatics_like"/>
    <property type="match status" value="1"/>
</dbReference>
<dbReference type="InterPro" id="IPR036388">
    <property type="entry name" value="WH-like_DNA-bd_sf"/>
</dbReference>
<evidence type="ECO:0000256" key="2">
    <source>
        <dbReference type="ARBA" id="ARBA00023015"/>
    </source>
</evidence>
<evidence type="ECO:0000259" key="5">
    <source>
        <dbReference type="PROSITE" id="PS50931"/>
    </source>
</evidence>
<dbReference type="GO" id="GO:0003677">
    <property type="term" value="F:DNA binding"/>
    <property type="evidence" value="ECO:0007669"/>
    <property type="project" value="UniProtKB-KW"/>
</dbReference>
<sequence length="320" mass="34252">MELEIRHLRIICAIAESGSLSRAAAALRLTQPGLSAQLRRIESMLGGPLFDRSPSGAVPTAFGEVVLARARAVLPTIDDLLGTAALAARSGDPVPQLRLGSVNAPPLGGLITALKLHYPGARIVSRGHGSSVPLVDDVANGRLDVAVVGDSPGYELAPCPGVALHPIATEPLFVALPAAHRLAARDEVTLDELADEDWASPRPDDDRIREYWSSTFLATGHRMRTVHEVEGRLLMELVRGGHAVSLCQASFEELPGIAVRPITGNPLWYRHLLAWHQAGPVAHLGPTLVQHVAEAQRTAAARSPAYRRWLRDHGSQPPPP</sequence>
<dbReference type="PANTHER" id="PTHR30346">
    <property type="entry name" value="TRANSCRIPTIONAL DUAL REGULATOR HCAR-RELATED"/>
    <property type="match status" value="1"/>
</dbReference>
<dbReference type="InterPro" id="IPR005119">
    <property type="entry name" value="LysR_subst-bd"/>
</dbReference>
<evidence type="ECO:0000256" key="4">
    <source>
        <dbReference type="ARBA" id="ARBA00023163"/>
    </source>
</evidence>
<dbReference type="SUPFAM" id="SSF46785">
    <property type="entry name" value="Winged helix' DNA-binding domain"/>
    <property type="match status" value="1"/>
</dbReference>
<dbReference type="SUPFAM" id="SSF53850">
    <property type="entry name" value="Periplasmic binding protein-like II"/>
    <property type="match status" value="1"/>
</dbReference>
<dbReference type="RefSeq" id="WP_184911035.1">
    <property type="nucleotide sequence ID" value="NZ_JACHJR010000001.1"/>
</dbReference>
<dbReference type="Pfam" id="PF00126">
    <property type="entry name" value="HTH_1"/>
    <property type="match status" value="1"/>
</dbReference>
<dbReference type="PRINTS" id="PR00039">
    <property type="entry name" value="HTHLYSR"/>
</dbReference>
<comment type="caution">
    <text evidence="6">The sequence shown here is derived from an EMBL/GenBank/DDBJ whole genome shotgun (WGS) entry which is preliminary data.</text>
</comment>
<keyword evidence="4" id="KW-0804">Transcription</keyword>
<keyword evidence="7" id="KW-1185">Reference proteome</keyword>
<evidence type="ECO:0000256" key="1">
    <source>
        <dbReference type="ARBA" id="ARBA00009437"/>
    </source>
</evidence>
<dbReference type="AlphaFoldDB" id="A0A7W7S6J3"/>
<accession>A0A7W7S6J3</accession>
<evidence type="ECO:0000256" key="3">
    <source>
        <dbReference type="ARBA" id="ARBA00023125"/>
    </source>
</evidence>
<reference evidence="6 7" key="1">
    <citation type="submission" date="2020-08" db="EMBL/GenBank/DDBJ databases">
        <title>Sequencing the genomes of 1000 actinobacteria strains.</title>
        <authorList>
            <person name="Klenk H.-P."/>
        </authorList>
    </citation>
    <scope>NUCLEOTIDE SEQUENCE [LARGE SCALE GENOMIC DNA]</scope>
    <source>
        <strain evidence="6 7">DSM 44786</strain>
    </source>
</reference>
<dbReference type="InterPro" id="IPR000847">
    <property type="entry name" value="LysR_HTH_N"/>
</dbReference>
<comment type="similarity">
    <text evidence="1">Belongs to the LysR transcriptional regulatory family.</text>
</comment>
<feature type="domain" description="HTH lysR-type" evidence="5">
    <location>
        <begin position="3"/>
        <end position="60"/>
    </location>
</feature>
<dbReference type="InterPro" id="IPR036390">
    <property type="entry name" value="WH_DNA-bd_sf"/>
</dbReference>